<sequence length="419" mass="49087">MTIVILELVPVSFVWERNGFSSALFIYFSYLAAQIDPELRLHSQPLRELWISPRNGLLRKGPYVEDSTNISYTAARFQTGLLSNTSDTLPALAFQEYNNTDVLCGYLSEYLSVHDILQGVRGSAKYDFELVKDEDAASILSSLPGTIYSRTSLDTLGRWSGGEELWYYHIRAVIPELSQEHMHMEDGSLRLTFMLSDMRDFQTFWLQYGLYPAKEWSALADTWLLLAHHIFHQFGVQQNEREFYSIYSGFWLHCECQEREPPQGPIDMPIETPVYLFLRPIPRPFDDKNTWNTWAQRKKYFWSFDPSGYPGEISDAENQQRNLGLPSLDISIVIQHRFWVHDHYDIIRMIHALQGFDPSSTDFARSFGFLYHKFEIFDPNSGRFEEIDQPERNQRSIKTWFRRLGQSLRIRRKKSNKAL</sequence>
<reference evidence="1 2" key="1">
    <citation type="submission" date="2024-01" db="EMBL/GenBank/DDBJ databases">
        <title>A draft genome for a cacao thread blight-causing isolate of Paramarasmius palmivorus.</title>
        <authorList>
            <person name="Baruah I.K."/>
            <person name="Bukari Y."/>
            <person name="Amoako-Attah I."/>
            <person name="Meinhardt L.W."/>
            <person name="Bailey B.A."/>
            <person name="Cohen S.P."/>
        </authorList>
    </citation>
    <scope>NUCLEOTIDE SEQUENCE [LARGE SCALE GENOMIC DNA]</scope>
    <source>
        <strain evidence="1 2">GH-12</strain>
    </source>
</reference>
<accession>A0AAW0CU63</accession>
<dbReference type="EMBL" id="JAYKXP010000032">
    <property type="protein sequence ID" value="KAK7041815.1"/>
    <property type="molecule type" value="Genomic_DNA"/>
</dbReference>
<name>A0AAW0CU63_9AGAR</name>
<organism evidence="1 2">
    <name type="scientific">Paramarasmius palmivorus</name>
    <dbReference type="NCBI Taxonomy" id="297713"/>
    <lineage>
        <taxon>Eukaryota</taxon>
        <taxon>Fungi</taxon>
        <taxon>Dikarya</taxon>
        <taxon>Basidiomycota</taxon>
        <taxon>Agaricomycotina</taxon>
        <taxon>Agaricomycetes</taxon>
        <taxon>Agaricomycetidae</taxon>
        <taxon>Agaricales</taxon>
        <taxon>Marasmiineae</taxon>
        <taxon>Marasmiaceae</taxon>
        <taxon>Paramarasmius</taxon>
    </lineage>
</organism>
<protein>
    <submittedName>
        <fullName evidence="1">Uncharacterized protein</fullName>
    </submittedName>
</protein>
<keyword evidence="2" id="KW-1185">Reference proteome</keyword>
<dbReference type="AlphaFoldDB" id="A0AAW0CU63"/>
<comment type="caution">
    <text evidence="1">The sequence shown here is derived from an EMBL/GenBank/DDBJ whole genome shotgun (WGS) entry which is preliminary data.</text>
</comment>
<gene>
    <name evidence="1" type="ORF">VNI00_009104</name>
</gene>
<evidence type="ECO:0000313" key="2">
    <source>
        <dbReference type="Proteomes" id="UP001383192"/>
    </source>
</evidence>
<proteinExistence type="predicted"/>
<evidence type="ECO:0000313" key="1">
    <source>
        <dbReference type="EMBL" id="KAK7041815.1"/>
    </source>
</evidence>
<dbReference type="Proteomes" id="UP001383192">
    <property type="component" value="Unassembled WGS sequence"/>
</dbReference>